<evidence type="ECO:0000313" key="6">
    <source>
        <dbReference type="Proteomes" id="UP000316621"/>
    </source>
</evidence>
<dbReference type="InterPro" id="IPR033121">
    <property type="entry name" value="PEPTIDASE_A1"/>
</dbReference>
<dbReference type="Pfam" id="PF14541">
    <property type="entry name" value="TAXi_C"/>
    <property type="match status" value="1"/>
</dbReference>
<accession>A0A4Y7IEQ1</accession>
<dbReference type="SUPFAM" id="SSF50630">
    <property type="entry name" value="Acid proteases"/>
    <property type="match status" value="1"/>
</dbReference>
<keyword evidence="2" id="KW-0732">Signal</keyword>
<comment type="similarity">
    <text evidence="1">Belongs to the peptidase A1 family.</text>
</comment>
<reference evidence="5 6" key="1">
    <citation type="journal article" date="2018" name="Science">
        <title>The opium poppy genome and morphinan production.</title>
        <authorList>
            <person name="Guo L."/>
            <person name="Winzer T."/>
            <person name="Yang X."/>
            <person name="Li Y."/>
            <person name="Ning Z."/>
            <person name="He Z."/>
            <person name="Teodor R."/>
            <person name="Lu Y."/>
            <person name="Bowser T.A."/>
            <person name="Graham I.A."/>
            <person name="Ye K."/>
        </authorList>
    </citation>
    <scope>NUCLEOTIDE SEQUENCE [LARGE SCALE GENOMIC DNA]</scope>
    <source>
        <strain evidence="6">cv. HN1</strain>
        <tissue evidence="5">Leaves</tissue>
    </source>
</reference>
<feature type="disulfide bond" evidence="3">
    <location>
        <begin position="353"/>
        <end position="398"/>
    </location>
</feature>
<proteinExistence type="inferred from homology"/>
<dbReference type="CDD" id="cd05489">
    <property type="entry name" value="xylanase_inhibitor_I_like"/>
    <property type="match status" value="1"/>
</dbReference>
<evidence type="ECO:0000256" key="1">
    <source>
        <dbReference type="ARBA" id="ARBA00007447"/>
    </source>
</evidence>
<dbReference type="Pfam" id="PF14543">
    <property type="entry name" value="TAXi_N"/>
    <property type="match status" value="1"/>
</dbReference>
<organism evidence="5 6">
    <name type="scientific">Papaver somniferum</name>
    <name type="common">Opium poppy</name>
    <dbReference type="NCBI Taxonomy" id="3469"/>
    <lineage>
        <taxon>Eukaryota</taxon>
        <taxon>Viridiplantae</taxon>
        <taxon>Streptophyta</taxon>
        <taxon>Embryophyta</taxon>
        <taxon>Tracheophyta</taxon>
        <taxon>Spermatophyta</taxon>
        <taxon>Magnoliopsida</taxon>
        <taxon>Ranunculales</taxon>
        <taxon>Papaveraceae</taxon>
        <taxon>Papaveroideae</taxon>
        <taxon>Papaver</taxon>
    </lineage>
</organism>
<dbReference type="InterPro" id="IPR032799">
    <property type="entry name" value="TAXi_C"/>
</dbReference>
<keyword evidence="6" id="KW-1185">Reference proteome</keyword>
<dbReference type="Gene3D" id="2.40.70.10">
    <property type="entry name" value="Acid Proteases"/>
    <property type="match status" value="2"/>
</dbReference>
<dbReference type="GO" id="GO:0004190">
    <property type="term" value="F:aspartic-type endopeptidase activity"/>
    <property type="evidence" value="ECO:0007669"/>
    <property type="project" value="InterPro"/>
</dbReference>
<gene>
    <name evidence="5" type="ORF">C5167_039184</name>
</gene>
<dbReference type="Gramene" id="RZC46240">
    <property type="protein sequence ID" value="RZC46240"/>
    <property type="gene ID" value="C5167_039184"/>
</dbReference>
<evidence type="ECO:0000256" key="2">
    <source>
        <dbReference type="ARBA" id="ARBA00022729"/>
    </source>
</evidence>
<keyword evidence="3" id="KW-1015">Disulfide bond</keyword>
<dbReference type="AlphaFoldDB" id="A0A4Y7IEQ1"/>
<name>A0A4Y7IEQ1_PAPSO</name>
<dbReference type="PANTHER" id="PTHR47965:SF63">
    <property type="entry name" value="OS01G0937200 PROTEIN"/>
    <property type="match status" value="1"/>
</dbReference>
<dbReference type="InterPro" id="IPR033868">
    <property type="entry name" value="Xylanase_inhibitor_I-like"/>
</dbReference>
<dbReference type="EMBL" id="CM010715">
    <property type="protein sequence ID" value="RZC46240.1"/>
    <property type="molecule type" value="Genomic_DNA"/>
</dbReference>
<dbReference type="InterPro" id="IPR021109">
    <property type="entry name" value="Peptidase_aspartic_dom_sf"/>
</dbReference>
<feature type="domain" description="Peptidase A1" evidence="4">
    <location>
        <begin position="84"/>
        <end position="436"/>
    </location>
</feature>
<dbReference type="InterPro" id="IPR001461">
    <property type="entry name" value="Aspartic_peptidase_A1"/>
</dbReference>
<dbReference type="OMA" id="QMEDHAL"/>
<evidence type="ECO:0000259" key="4">
    <source>
        <dbReference type="PROSITE" id="PS51767"/>
    </source>
</evidence>
<sequence length="457" mass="49518">MVEIPPIISVSVFHRDAGISPILVGIHRNIVSRYLTDIHRNPILITLTEIYFGGTRLSVVVVVHLCGCLAQPYHALVAPITKDLKTSLFSITLNIHEKYVIDLGGPFLWYRCPKKYPTVPCASPACSSVKSYFSPLCPSLKGESRAHCKCVVTPVNPVTNKCSLAHLTNKDLSISWTNGSTPATSVAKFKKQYVSCAPQSLLNSLPVGVSGMAGLSRSLISVSSQFMSPKLKIKKQFSVCLPSTDSAPGVMFFGDGPFRMVPPTPADILSFLAYTPLVKKPKSADYYINLKGINVNNNKVVSLGVEGNGGVKLSTVVPYTTLSSPIYKPVFKAFVKATNGIPRAPRVKPFKYCLNTTNLGSTRVGYPVAPIDLVLANGGNWTIFGANSMKQVSDDVACLAFVDGGPKAKQPVVLGSFQIENNFLSFDLEKSRLGFSSSLFFIRTTCGNFNFKGEMWG</sequence>
<dbReference type="InterPro" id="IPR032861">
    <property type="entry name" value="TAXi_N"/>
</dbReference>
<dbReference type="PANTHER" id="PTHR47965">
    <property type="entry name" value="ASPARTYL PROTEASE-RELATED"/>
    <property type="match status" value="1"/>
</dbReference>
<evidence type="ECO:0000256" key="3">
    <source>
        <dbReference type="PIRSR" id="PIRSR601461-2"/>
    </source>
</evidence>
<protein>
    <recommendedName>
        <fullName evidence="4">Peptidase A1 domain-containing protein</fullName>
    </recommendedName>
</protein>
<dbReference type="Proteomes" id="UP000316621">
    <property type="component" value="Chromosome 1"/>
</dbReference>
<dbReference type="GO" id="GO:0006508">
    <property type="term" value="P:proteolysis"/>
    <property type="evidence" value="ECO:0007669"/>
    <property type="project" value="InterPro"/>
</dbReference>
<dbReference type="PROSITE" id="PS51767">
    <property type="entry name" value="PEPTIDASE_A1"/>
    <property type="match status" value="1"/>
</dbReference>
<evidence type="ECO:0000313" key="5">
    <source>
        <dbReference type="EMBL" id="RZC46240.1"/>
    </source>
</evidence>